<evidence type="ECO:0000256" key="17">
    <source>
        <dbReference type="SAM" id="MobiDB-lite"/>
    </source>
</evidence>
<feature type="transmembrane region" description="Helical" evidence="16">
    <location>
        <begin position="55"/>
        <end position="81"/>
    </location>
</feature>
<evidence type="ECO:0000256" key="15">
    <source>
        <dbReference type="ARBA" id="ARBA00053683"/>
    </source>
</evidence>
<evidence type="ECO:0000256" key="9">
    <source>
        <dbReference type="ARBA" id="ARBA00023040"/>
    </source>
</evidence>
<dbReference type="SUPFAM" id="SSF81321">
    <property type="entry name" value="Family A G protein-coupled receptor-like"/>
    <property type="match status" value="2"/>
</dbReference>
<dbReference type="EMBL" id="JARAKH010000028">
    <property type="protein sequence ID" value="KAK8388914.1"/>
    <property type="molecule type" value="Genomic_DNA"/>
</dbReference>
<feature type="transmembrane region" description="Helical" evidence="16">
    <location>
        <begin position="290"/>
        <end position="310"/>
    </location>
</feature>
<dbReference type="GO" id="GO:0007601">
    <property type="term" value="P:visual perception"/>
    <property type="evidence" value="ECO:0007669"/>
    <property type="project" value="UniProtKB-KW"/>
</dbReference>
<dbReference type="Gene3D" id="1.20.1070.10">
    <property type="entry name" value="Rhodopsin 7-helix transmembrane proteins"/>
    <property type="match status" value="2"/>
</dbReference>
<evidence type="ECO:0000256" key="11">
    <source>
        <dbReference type="ARBA" id="ARBA00023157"/>
    </source>
</evidence>
<keyword evidence="9 16" id="KW-0297">G-protein coupled receptor</keyword>
<evidence type="ECO:0000313" key="20">
    <source>
        <dbReference type="Proteomes" id="UP001487740"/>
    </source>
</evidence>
<evidence type="ECO:0000256" key="7">
    <source>
        <dbReference type="ARBA" id="ARBA00022989"/>
    </source>
</evidence>
<accession>A0AAW0TNJ0</accession>
<feature type="transmembrane region" description="Helical" evidence="16">
    <location>
        <begin position="173"/>
        <end position="193"/>
    </location>
</feature>
<keyword evidence="8 16" id="KW-0157">Chromophore</keyword>
<evidence type="ECO:0000256" key="8">
    <source>
        <dbReference type="ARBA" id="ARBA00022991"/>
    </source>
</evidence>
<protein>
    <recommendedName>
        <fullName evidence="18">G-protein coupled receptors family 1 profile domain-containing protein</fullName>
    </recommendedName>
</protein>
<keyword evidence="3" id="KW-0597">Phosphoprotein</keyword>
<keyword evidence="11" id="KW-1015">Disulfide bond</keyword>
<feature type="transmembrane region" description="Helical" evidence="16">
    <location>
        <begin position="221"/>
        <end position="241"/>
    </location>
</feature>
<dbReference type="GO" id="GO:0007602">
    <property type="term" value="P:phototransduction"/>
    <property type="evidence" value="ECO:0007669"/>
    <property type="project" value="UniProtKB-KW"/>
</dbReference>
<comment type="similarity">
    <text evidence="16">Belongs to the G-protein coupled receptor 1 family. Opsin subfamily.</text>
</comment>
<keyword evidence="4 16" id="KW-0716">Sensory transduction</keyword>
<evidence type="ECO:0000259" key="18">
    <source>
        <dbReference type="PROSITE" id="PS50262"/>
    </source>
</evidence>
<dbReference type="InterPro" id="IPR000276">
    <property type="entry name" value="GPCR_Rhodpsn"/>
</dbReference>
<comment type="caution">
    <text evidence="19">The sequence shown here is derived from an EMBL/GenBank/DDBJ whole genome shotgun (WGS) entry which is preliminary data.</text>
</comment>
<comment type="caution">
    <text evidence="16">Lacks conserved residue(s) required for the propagation of feature annotation.</text>
</comment>
<feature type="region of interest" description="Disordered" evidence="17">
    <location>
        <begin position="363"/>
        <end position="384"/>
    </location>
</feature>
<feature type="compositionally biased region" description="Basic and acidic residues" evidence="17">
    <location>
        <begin position="363"/>
        <end position="373"/>
    </location>
</feature>
<evidence type="ECO:0000256" key="10">
    <source>
        <dbReference type="ARBA" id="ARBA00023136"/>
    </source>
</evidence>
<dbReference type="Proteomes" id="UP001487740">
    <property type="component" value="Unassembled WGS sequence"/>
</dbReference>
<dbReference type="SMART" id="SM01381">
    <property type="entry name" value="7TM_GPCR_Srsx"/>
    <property type="match status" value="1"/>
</dbReference>
<dbReference type="PROSITE" id="PS00237">
    <property type="entry name" value="G_PROTEIN_RECEP_F1_1"/>
    <property type="match status" value="1"/>
</dbReference>
<dbReference type="PANTHER" id="PTHR24240">
    <property type="entry name" value="OPSIN"/>
    <property type="match status" value="1"/>
</dbReference>
<keyword evidence="5 16" id="KW-0812">Transmembrane</keyword>
<keyword evidence="13 16" id="KW-0807">Transducer</keyword>
<reference evidence="19 20" key="1">
    <citation type="submission" date="2023-03" db="EMBL/GenBank/DDBJ databases">
        <title>High-quality genome of Scylla paramamosain provides insights in environmental adaptation.</title>
        <authorList>
            <person name="Zhang L."/>
        </authorList>
    </citation>
    <scope>NUCLEOTIDE SEQUENCE [LARGE SCALE GENOMIC DNA]</scope>
    <source>
        <strain evidence="19">LZ_2023a</strain>
        <tissue evidence="19">Muscle</tissue>
    </source>
</reference>
<evidence type="ECO:0000313" key="19">
    <source>
        <dbReference type="EMBL" id="KAK8388914.1"/>
    </source>
</evidence>
<keyword evidence="12 16" id="KW-0675">Receptor</keyword>
<evidence type="ECO:0000256" key="13">
    <source>
        <dbReference type="ARBA" id="ARBA00023224"/>
    </source>
</evidence>
<keyword evidence="2 16" id="KW-0600">Photoreceptor protein</keyword>
<dbReference type="FunFam" id="1.20.1070.10:FF:000044">
    <property type="entry name" value="Opsin, ultraviolet-sensitive"/>
    <property type="match status" value="1"/>
</dbReference>
<keyword evidence="6 16" id="KW-0681">Retinal protein</keyword>
<dbReference type="InterPro" id="IPR001760">
    <property type="entry name" value="Opsin"/>
</dbReference>
<keyword evidence="7 16" id="KW-1133">Transmembrane helix</keyword>
<dbReference type="PRINTS" id="PR00237">
    <property type="entry name" value="GPCRRHODOPSN"/>
</dbReference>
<dbReference type="CDD" id="cd15079">
    <property type="entry name" value="7tmA_photoreceptors_insect"/>
    <property type="match status" value="1"/>
</dbReference>
<evidence type="ECO:0000256" key="2">
    <source>
        <dbReference type="ARBA" id="ARBA00022543"/>
    </source>
</evidence>
<comment type="subcellular location">
    <subcellularLocation>
        <location evidence="1 16">Membrane</location>
        <topology evidence="1 16">Multi-pass membrane protein</topology>
    </subcellularLocation>
</comment>
<feature type="transmembrane region" description="Helical" evidence="16">
    <location>
        <begin position="483"/>
        <end position="505"/>
    </location>
</feature>
<feature type="domain" description="G-protein coupled receptors family 1 profile" evidence="18">
    <location>
        <begin position="73"/>
        <end position="338"/>
    </location>
</feature>
<keyword evidence="10 16" id="KW-0472">Membrane</keyword>
<feature type="transmembrane region" description="Helical" evidence="16">
    <location>
        <begin position="134"/>
        <end position="153"/>
    </location>
</feature>
<organism evidence="19 20">
    <name type="scientific">Scylla paramamosain</name>
    <name type="common">Mud crab</name>
    <dbReference type="NCBI Taxonomy" id="85552"/>
    <lineage>
        <taxon>Eukaryota</taxon>
        <taxon>Metazoa</taxon>
        <taxon>Ecdysozoa</taxon>
        <taxon>Arthropoda</taxon>
        <taxon>Crustacea</taxon>
        <taxon>Multicrustacea</taxon>
        <taxon>Malacostraca</taxon>
        <taxon>Eumalacostraca</taxon>
        <taxon>Eucarida</taxon>
        <taxon>Decapoda</taxon>
        <taxon>Pleocyemata</taxon>
        <taxon>Brachyura</taxon>
        <taxon>Eubrachyura</taxon>
        <taxon>Portunoidea</taxon>
        <taxon>Portunidae</taxon>
        <taxon>Portuninae</taxon>
        <taxon>Scylla</taxon>
    </lineage>
</organism>
<keyword evidence="20" id="KW-1185">Reference proteome</keyword>
<name>A0AAW0TNJ0_SCYPA</name>
<feature type="transmembrane region" description="Helical" evidence="16">
    <location>
        <begin position="511"/>
        <end position="536"/>
    </location>
</feature>
<evidence type="ECO:0000256" key="4">
    <source>
        <dbReference type="ARBA" id="ARBA00022606"/>
    </source>
</evidence>
<sequence>MAQRMMNASLPLPYGSNQVTYGYPEGYSLMDLVPDDVKPLIHPHWSNFPPVNPMWHYLLAGIFIILGILSFFGNGMVMYLFSCKKSLRSPANMFVVNLAFSDFMMMVSQFPMYVVNCFEGGYWTLGAFACQVHAFTGAIFGLTSLLTLAAIGYDRYCVIVKAFDGGHISSGKAFIMILFCWGYATAVSIWPFFGWNAYIPEGILTSCSFDYISRDWGTRSFGLFLFIMCYCIPLLVIIFVYSQIVGAIRAHERALREQAKKMNVQTLRSNADQNKQSAEVRIAKVAVGNVFLWLLTWTPYAAVVLTGLFGDQDKLTPIVSALPGLICKTASVYNPIMFAISHPKFRLALMEVWPWFCVHENKDDDSKSTKTESESGNTSESLRRPLRQTALSARSYALKATTSHKLIKYGSNQVTYGYPKGYSLMDLVPDDVKPLIHPHWSNPMWHYLLADFFIILGILSFFGNGMVMYLFSCKKSLRSPANMFVVNLAFIDFIMMVSQFPMYVVNCFEGGYWTLGAFACQVHAFTGAIFGLTSLLTLATIGYDRYCDCYCDRLRRRSHRLRQGLHYDSVLLGIRHRRVHLDTCSSARTPPEGILSSCSFDYISRDWGTRALREHSKKMNVETLRSNALRSLCRRGLDGFVWRSGQADASRVCSARTHLQDSLRVQPYHICYLKSQVPPGTDGGLALVLRPPE</sequence>
<dbReference type="InterPro" id="IPR050125">
    <property type="entry name" value="GPCR_opsins"/>
</dbReference>
<dbReference type="AlphaFoldDB" id="A0AAW0TNJ0"/>
<evidence type="ECO:0000256" key="5">
    <source>
        <dbReference type="ARBA" id="ARBA00022692"/>
    </source>
</evidence>
<dbReference type="GO" id="GO:0004930">
    <property type="term" value="F:G protein-coupled receptor activity"/>
    <property type="evidence" value="ECO:0007669"/>
    <property type="project" value="UniProtKB-KW"/>
</dbReference>
<feature type="domain" description="G-protein coupled receptors family 1 profile" evidence="18">
    <location>
        <begin position="463"/>
        <end position="546"/>
    </location>
</feature>
<evidence type="ECO:0000256" key="14">
    <source>
        <dbReference type="ARBA" id="ARBA00023305"/>
    </source>
</evidence>
<evidence type="ECO:0000256" key="16">
    <source>
        <dbReference type="RuleBase" id="RU004951"/>
    </source>
</evidence>
<dbReference type="GO" id="GO:0009881">
    <property type="term" value="F:photoreceptor activity"/>
    <property type="evidence" value="ECO:0007669"/>
    <property type="project" value="UniProtKB-KW"/>
</dbReference>
<dbReference type="PRINTS" id="PR00577">
    <property type="entry name" value="OPSINRH3RH4"/>
</dbReference>
<proteinExistence type="inferred from homology"/>
<dbReference type="PRINTS" id="PR00238">
    <property type="entry name" value="OPSIN"/>
</dbReference>
<dbReference type="PROSITE" id="PS50262">
    <property type="entry name" value="G_PROTEIN_RECEP_F1_2"/>
    <property type="match status" value="2"/>
</dbReference>
<evidence type="ECO:0000256" key="1">
    <source>
        <dbReference type="ARBA" id="ARBA00004141"/>
    </source>
</evidence>
<dbReference type="Pfam" id="PF00001">
    <property type="entry name" value="7tm_1"/>
    <property type="match status" value="2"/>
</dbReference>
<dbReference type="GO" id="GO:0016020">
    <property type="term" value="C:membrane"/>
    <property type="evidence" value="ECO:0007669"/>
    <property type="project" value="UniProtKB-SubCell"/>
</dbReference>
<gene>
    <name evidence="19" type="ORF">O3P69_020700</name>
</gene>
<evidence type="ECO:0000256" key="3">
    <source>
        <dbReference type="ARBA" id="ARBA00022553"/>
    </source>
</evidence>
<dbReference type="InterPro" id="IPR017452">
    <property type="entry name" value="GPCR_Rhodpsn_7TM"/>
</dbReference>
<feature type="transmembrane region" description="Helical" evidence="16">
    <location>
        <begin position="93"/>
        <end position="114"/>
    </location>
</feature>
<comment type="function">
    <text evidence="15">Visual pigments are the light-absorbing molecules that mediate vision. They consist of an apoprotein, opsin, covalently linked to cis-retinal. This opsin produces visual pigments with maximal absorption in the blue-green region of the spectrum.</text>
</comment>
<evidence type="ECO:0000256" key="12">
    <source>
        <dbReference type="ARBA" id="ARBA00023170"/>
    </source>
</evidence>
<keyword evidence="14" id="KW-0844">Vision</keyword>
<evidence type="ECO:0000256" key="6">
    <source>
        <dbReference type="ARBA" id="ARBA00022925"/>
    </source>
</evidence>
<feature type="transmembrane region" description="Helical" evidence="16">
    <location>
        <begin position="444"/>
        <end position="471"/>
    </location>
</feature>